<evidence type="ECO:0000256" key="1">
    <source>
        <dbReference type="SAM" id="MobiDB-lite"/>
    </source>
</evidence>
<reference evidence="2 3" key="1">
    <citation type="journal article" date="2016" name="Biochim. Biophys. Acta">
        <title>Characterization of red-shifted phycobilisomes isolated from the chlorophyll f-containing cyanobacterium Halomicronema hongdechloris.</title>
        <authorList>
            <person name="Li Y."/>
            <person name="Lin Y."/>
            <person name="Garvey C.J."/>
            <person name="Birch D."/>
            <person name="Corkery R.W."/>
            <person name="Loughlin P.C."/>
            <person name="Scheer H."/>
            <person name="Willows R.D."/>
            <person name="Chen M."/>
        </authorList>
    </citation>
    <scope>NUCLEOTIDE SEQUENCE [LARGE SCALE GENOMIC DNA]</scope>
    <source>
        <strain evidence="2 3">C2206</strain>
    </source>
</reference>
<sequence>MLGESELRDLVIICKAALVGGQDSLSDLFSLLGYLTQEDKRQFWQWLKTNDELLVTRLKRAKQRLEANPPQPQPQSWYSDRLKRARGM</sequence>
<gene>
    <name evidence="2" type="ORF">XM38_012490</name>
</gene>
<name>A0A1Z3HJ23_9CYAN</name>
<organism evidence="2 3">
    <name type="scientific">Halomicronema hongdechloris C2206</name>
    <dbReference type="NCBI Taxonomy" id="1641165"/>
    <lineage>
        <taxon>Bacteria</taxon>
        <taxon>Bacillati</taxon>
        <taxon>Cyanobacteriota</taxon>
        <taxon>Cyanophyceae</taxon>
        <taxon>Nodosilineales</taxon>
        <taxon>Nodosilineaceae</taxon>
        <taxon>Halomicronema</taxon>
    </lineage>
</organism>
<proteinExistence type="predicted"/>
<dbReference type="KEGG" id="hhg:XM38_012490"/>
<dbReference type="EMBL" id="CP021983">
    <property type="protein sequence ID" value="ASC70312.1"/>
    <property type="molecule type" value="Genomic_DNA"/>
</dbReference>
<dbReference type="Proteomes" id="UP000191901">
    <property type="component" value="Chromosome"/>
</dbReference>
<dbReference type="AlphaFoldDB" id="A0A1Z3HJ23"/>
<keyword evidence="3" id="KW-1185">Reference proteome</keyword>
<feature type="region of interest" description="Disordered" evidence="1">
    <location>
        <begin position="63"/>
        <end position="88"/>
    </location>
</feature>
<evidence type="ECO:0000313" key="2">
    <source>
        <dbReference type="EMBL" id="ASC70312.1"/>
    </source>
</evidence>
<accession>A0A1Z3HJ23</accession>
<dbReference type="RefSeq" id="WP_137455025.1">
    <property type="nucleotide sequence ID" value="NZ_CP021983.2"/>
</dbReference>
<protein>
    <submittedName>
        <fullName evidence="2">Uncharacterized protein</fullName>
    </submittedName>
</protein>
<evidence type="ECO:0000313" key="3">
    <source>
        <dbReference type="Proteomes" id="UP000191901"/>
    </source>
</evidence>